<feature type="transmembrane region" description="Helical" evidence="6">
    <location>
        <begin position="79"/>
        <end position="101"/>
    </location>
</feature>
<dbReference type="Pfam" id="PF03348">
    <property type="entry name" value="Serinc"/>
    <property type="match status" value="2"/>
</dbReference>
<keyword evidence="5 6" id="KW-0472">Membrane</keyword>
<name>A0A368G7L8_ANCCA</name>
<dbReference type="OrthoDB" id="5963193at2759"/>
<evidence type="ECO:0000256" key="6">
    <source>
        <dbReference type="SAM" id="Phobius"/>
    </source>
</evidence>
<comment type="caution">
    <text evidence="7">The sequence shown here is derived from an EMBL/GenBank/DDBJ whole genome shotgun (WGS) entry which is preliminary data.</text>
</comment>
<feature type="transmembrane region" description="Helical" evidence="6">
    <location>
        <begin position="31"/>
        <end position="49"/>
    </location>
</feature>
<feature type="transmembrane region" description="Helical" evidence="6">
    <location>
        <begin position="142"/>
        <end position="165"/>
    </location>
</feature>
<dbReference type="Proteomes" id="UP000252519">
    <property type="component" value="Unassembled WGS sequence"/>
</dbReference>
<feature type="transmembrane region" description="Helical" evidence="6">
    <location>
        <begin position="185"/>
        <end position="209"/>
    </location>
</feature>
<dbReference type="PANTHER" id="PTHR10383:SF9">
    <property type="entry name" value="SERINE INCORPORATOR, ISOFORM F"/>
    <property type="match status" value="1"/>
</dbReference>
<evidence type="ECO:0000256" key="5">
    <source>
        <dbReference type="ARBA" id="ARBA00023136"/>
    </source>
</evidence>
<dbReference type="STRING" id="29170.A0A368G7L8"/>
<protein>
    <submittedName>
        <fullName evidence="7">TMS membrane protein/tumor differentially expressed protein</fullName>
    </submittedName>
</protein>
<evidence type="ECO:0000256" key="4">
    <source>
        <dbReference type="ARBA" id="ARBA00022989"/>
    </source>
</evidence>
<comment type="similarity">
    <text evidence="2">Belongs to the TDE1 family.</text>
</comment>
<dbReference type="EMBL" id="JOJR01000289">
    <property type="protein sequence ID" value="RCN40352.1"/>
    <property type="molecule type" value="Genomic_DNA"/>
</dbReference>
<dbReference type="AlphaFoldDB" id="A0A368G7L8"/>
<accession>A0A368G7L8</accession>
<dbReference type="InterPro" id="IPR005016">
    <property type="entry name" value="TDE1/TMS"/>
</dbReference>
<keyword evidence="3 6" id="KW-0812">Transmembrane</keyword>
<proteinExistence type="inferred from homology"/>
<dbReference type="GO" id="GO:0016020">
    <property type="term" value="C:membrane"/>
    <property type="evidence" value="ECO:0007669"/>
    <property type="project" value="UniProtKB-SubCell"/>
</dbReference>
<feature type="transmembrane region" description="Helical" evidence="6">
    <location>
        <begin position="221"/>
        <end position="242"/>
    </location>
</feature>
<keyword evidence="8" id="KW-1185">Reference proteome</keyword>
<sequence>MACCFGSAACSLCCAACPTTRNSTTTRIMYALMLFVGTFVACIMLAPGIQEKLAADNWFCQGLSEYAGLNCERATGFQAVYRMCAAMASFFFIFMILMLGVKSSKDARASIQNGFWFFKYLLLIGLTVGFFFIRSENLSTPLMWFGMIGGFLFILIQLILIVDFAHGLAENWVDSYEESESRWCYAGLLTFTFGCFAAALTGIVLMFIFYTTGATCALPKFFISFNMILCIGVSVLSIMPFVQESSSSYTLPSIPRRKAAYRRRRWSLNIRMRIEGILYDDEESAASSSRRVWDNETDGVAYSYSFFHFMFGLASLYVMMTLTSWYNPDNDLTHLNSNMASVWVKIVSSWLCVALYGWTLVAPALFPDREF</sequence>
<dbReference type="PANTHER" id="PTHR10383">
    <property type="entry name" value="SERINE INCORPORATOR"/>
    <property type="match status" value="1"/>
</dbReference>
<evidence type="ECO:0000256" key="3">
    <source>
        <dbReference type="ARBA" id="ARBA00022692"/>
    </source>
</evidence>
<organism evidence="7 8">
    <name type="scientific">Ancylostoma caninum</name>
    <name type="common">Dog hookworm</name>
    <dbReference type="NCBI Taxonomy" id="29170"/>
    <lineage>
        <taxon>Eukaryota</taxon>
        <taxon>Metazoa</taxon>
        <taxon>Ecdysozoa</taxon>
        <taxon>Nematoda</taxon>
        <taxon>Chromadorea</taxon>
        <taxon>Rhabditida</taxon>
        <taxon>Rhabditina</taxon>
        <taxon>Rhabditomorpha</taxon>
        <taxon>Strongyloidea</taxon>
        <taxon>Ancylostomatidae</taxon>
        <taxon>Ancylostomatinae</taxon>
        <taxon>Ancylostoma</taxon>
    </lineage>
</organism>
<reference evidence="7 8" key="1">
    <citation type="submission" date="2014-10" db="EMBL/GenBank/DDBJ databases">
        <title>Draft genome of the hookworm Ancylostoma caninum.</title>
        <authorList>
            <person name="Mitreva M."/>
        </authorList>
    </citation>
    <scope>NUCLEOTIDE SEQUENCE [LARGE SCALE GENOMIC DNA]</scope>
    <source>
        <strain evidence="7 8">Baltimore</strain>
    </source>
</reference>
<feature type="transmembrane region" description="Helical" evidence="6">
    <location>
        <begin position="113"/>
        <end position="133"/>
    </location>
</feature>
<evidence type="ECO:0000313" key="8">
    <source>
        <dbReference type="Proteomes" id="UP000252519"/>
    </source>
</evidence>
<gene>
    <name evidence="7" type="ORF">ANCCAN_13701</name>
</gene>
<keyword evidence="4 6" id="KW-1133">Transmembrane helix</keyword>
<comment type="subcellular location">
    <subcellularLocation>
        <location evidence="1">Membrane</location>
        <topology evidence="1">Multi-pass membrane protein</topology>
    </subcellularLocation>
</comment>
<evidence type="ECO:0000256" key="2">
    <source>
        <dbReference type="ARBA" id="ARBA00006665"/>
    </source>
</evidence>
<evidence type="ECO:0000313" key="7">
    <source>
        <dbReference type="EMBL" id="RCN40352.1"/>
    </source>
</evidence>
<feature type="transmembrane region" description="Helical" evidence="6">
    <location>
        <begin position="342"/>
        <end position="366"/>
    </location>
</feature>
<feature type="transmembrane region" description="Helical" evidence="6">
    <location>
        <begin position="301"/>
        <end position="322"/>
    </location>
</feature>
<evidence type="ECO:0000256" key="1">
    <source>
        <dbReference type="ARBA" id="ARBA00004141"/>
    </source>
</evidence>